<dbReference type="RefSeq" id="WP_347793450.1">
    <property type="nucleotide sequence ID" value="NZ_JAYMYY010000001.1"/>
</dbReference>
<evidence type="ECO:0000313" key="7">
    <source>
        <dbReference type="Proteomes" id="UP001444146"/>
    </source>
</evidence>
<dbReference type="InterPro" id="IPR007156">
    <property type="entry name" value="MamQ_LemA"/>
</dbReference>
<reference evidence="6 7" key="1">
    <citation type="submission" date="2024-01" db="EMBL/GenBank/DDBJ databases">
        <title>Pseudocitrobacter sp. Endophytic strain Cyp-38L.</title>
        <authorList>
            <person name="Amer M.A."/>
            <person name="Hamed S.M."/>
        </authorList>
    </citation>
    <scope>NUCLEOTIDE SEQUENCE [LARGE SCALE GENOMIC DNA]</scope>
    <source>
        <strain evidence="6 7">Cyp38S</strain>
    </source>
</reference>
<comment type="caution">
    <text evidence="6">The sequence shown here is derived from an EMBL/GenBank/DDBJ whole genome shotgun (WGS) entry which is preliminary data.</text>
</comment>
<proteinExistence type="inferred from homology"/>
<comment type="subcellular location">
    <subcellularLocation>
        <location evidence="1">Membrane</location>
        <topology evidence="1">Single-pass membrane protein</topology>
    </subcellularLocation>
</comment>
<keyword evidence="5" id="KW-0472">Membrane</keyword>
<dbReference type="Pfam" id="PF04011">
    <property type="entry name" value="LemA"/>
    <property type="match status" value="1"/>
</dbReference>
<evidence type="ECO:0000256" key="1">
    <source>
        <dbReference type="ARBA" id="ARBA00004167"/>
    </source>
</evidence>
<dbReference type="InterPro" id="IPR023353">
    <property type="entry name" value="LemA-like_dom_sf"/>
</dbReference>
<dbReference type="Gene3D" id="1.20.1440.20">
    <property type="entry name" value="LemA-like domain"/>
    <property type="match status" value="1"/>
</dbReference>
<organism evidence="6 7">
    <name type="scientific">Pseudocitrobacter cyperus</name>
    <dbReference type="NCBI Taxonomy" id="3112843"/>
    <lineage>
        <taxon>Bacteria</taxon>
        <taxon>Pseudomonadati</taxon>
        <taxon>Pseudomonadota</taxon>
        <taxon>Gammaproteobacteria</taxon>
        <taxon>Enterobacterales</taxon>
        <taxon>Enterobacteriaceae</taxon>
        <taxon>Pseudocitrobacter</taxon>
    </lineage>
</organism>
<evidence type="ECO:0000256" key="2">
    <source>
        <dbReference type="ARBA" id="ARBA00008854"/>
    </source>
</evidence>
<keyword evidence="4" id="KW-1133">Transmembrane helix</keyword>
<comment type="similarity">
    <text evidence="2">Belongs to the LemA family.</text>
</comment>
<dbReference type="PANTHER" id="PTHR34478">
    <property type="entry name" value="PROTEIN LEMA"/>
    <property type="match status" value="1"/>
</dbReference>
<keyword evidence="7" id="KW-1185">Reference proteome</keyword>
<protein>
    <submittedName>
        <fullName evidence="6">LemA family protein</fullName>
    </submittedName>
</protein>
<evidence type="ECO:0000256" key="3">
    <source>
        <dbReference type="ARBA" id="ARBA00022692"/>
    </source>
</evidence>
<dbReference type="PANTHER" id="PTHR34478:SF2">
    <property type="entry name" value="MEMBRANE PROTEIN"/>
    <property type="match status" value="1"/>
</dbReference>
<keyword evidence="3" id="KW-0812">Transmembrane</keyword>
<dbReference type="SUPFAM" id="SSF140478">
    <property type="entry name" value="LemA-like"/>
    <property type="match status" value="1"/>
</dbReference>
<name>A0ABV0HEW4_9ENTR</name>
<evidence type="ECO:0000256" key="4">
    <source>
        <dbReference type="ARBA" id="ARBA00022989"/>
    </source>
</evidence>
<dbReference type="EMBL" id="JAYMYY010000001">
    <property type="protein sequence ID" value="MEO3988928.1"/>
    <property type="molecule type" value="Genomic_DNA"/>
</dbReference>
<dbReference type="Proteomes" id="UP001444146">
    <property type="component" value="Unassembled WGS sequence"/>
</dbReference>
<evidence type="ECO:0000313" key="6">
    <source>
        <dbReference type="EMBL" id="MEO3988928.1"/>
    </source>
</evidence>
<evidence type="ECO:0000256" key="5">
    <source>
        <dbReference type="ARBA" id="ARBA00023136"/>
    </source>
</evidence>
<accession>A0ABV0HEW4</accession>
<sequence>MDMMVGLLAIVIALLIWGTLSYNRLVSLARFKDEAWSGIAVQLKRRHDLAPNLFDVVKRYAQHETTLLEEIARQRRYQNGSSRDVVDNEQRYSATLGRVFALAESWPELKSSANFLALQQSLSDIEEQLQLARRYFNATVRDYNINVDSFPSLIIARLFHFAAESSFELENADESLLPRME</sequence>
<gene>
    <name evidence="6" type="ORF">VSR74_03695</name>
</gene>